<keyword evidence="17 24" id="KW-0520">NAD</keyword>
<dbReference type="HAMAP" id="MF_02121">
    <property type="entry name" value="ASADH"/>
    <property type="match status" value="1"/>
</dbReference>
<evidence type="ECO:0000256" key="24">
    <source>
        <dbReference type="RuleBase" id="RU004445"/>
    </source>
</evidence>
<accession>A0AA35WG77</accession>
<keyword evidence="10" id="KW-0028">Amino-acid biosynthesis</keyword>
<comment type="pathway">
    <text evidence="4">Amino-acid biosynthesis; L-threonine biosynthesis; L-threonine from L-aspartate: step 2/5.</text>
</comment>
<evidence type="ECO:0000256" key="6">
    <source>
        <dbReference type="ARBA" id="ARBA00010584"/>
    </source>
</evidence>
<dbReference type="GO" id="GO:0003862">
    <property type="term" value="F:3-isopropylmalate dehydrogenase activity"/>
    <property type="evidence" value="ECO:0007669"/>
    <property type="project" value="UniProtKB-EC"/>
</dbReference>
<dbReference type="Proteomes" id="UP001174909">
    <property type="component" value="Unassembled WGS sequence"/>
</dbReference>
<comment type="pathway">
    <text evidence="2">Amino-acid biosynthesis; L-methionine biosynthesis via de novo pathway; L-homoserine from L-aspartate: step 2/3.</text>
</comment>
<dbReference type="GO" id="GO:0019877">
    <property type="term" value="P:diaminopimelate biosynthetic process"/>
    <property type="evidence" value="ECO:0007669"/>
    <property type="project" value="UniProtKB-KW"/>
</dbReference>
<keyword evidence="19" id="KW-0486">Methionine biosynthesis</keyword>
<dbReference type="InterPro" id="IPR005986">
    <property type="entry name" value="Asp_semialdehyde_DH_beta"/>
</dbReference>
<evidence type="ECO:0000259" key="27">
    <source>
        <dbReference type="SMART" id="SM01329"/>
    </source>
</evidence>
<dbReference type="SMART" id="SM00859">
    <property type="entry name" value="Semialdhyde_dh"/>
    <property type="match status" value="1"/>
</dbReference>
<dbReference type="InterPro" id="IPR004429">
    <property type="entry name" value="Isopropylmalate_DH"/>
</dbReference>
<dbReference type="InterPro" id="IPR012280">
    <property type="entry name" value="Semialdhyde_DH_dimer_dom"/>
</dbReference>
<dbReference type="Gene3D" id="3.30.360.10">
    <property type="entry name" value="Dihydrodipicolinate Reductase, domain 2"/>
    <property type="match status" value="1"/>
</dbReference>
<evidence type="ECO:0000256" key="19">
    <source>
        <dbReference type="ARBA" id="ARBA00023167"/>
    </source>
</evidence>
<evidence type="ECO:0000256" key="20">
    <source>
        <dbReference type="ARBA" id="ARBA00023211"/>
    </source>
</evidence>
<evidence type="ECO:0000313" key="28">
    <source>
        <dbReference type="EMBL" id="CAI8012372.1"/>
    </source>
</evidence>
<evidence type="ECO:0000256" key="23">
    <source>
        <dbReference type="RuleBase" id="RU004443"/>
    </source>
</evidence>
<evidence type="ECO:0000256" key="9">
    <source>
        <dbReference type="ARBA" id="ARBA00022532"/>
    </source>
</evidence>
<evidence type="ECO:0000256" key="11">
    <source>
        <dbReference type="ARBA" id="ARBA00022697"/>
    </source>
</evidence>
<evidence type="ECO:0000256" key="25">
    <source>
        <dbReference type="SAM" id="MobiDB-lite"/>
    </source>
</evidence>
<dbReference type="InterPro" id="IPR000319">
    <property type="entry name" value="Asp-semialdehyde_DH_CS"/>
</dbReference>
<dbReference type="GO" id="GO:0000287">
    <property type="term" value="F:magnesium ion binding"/>
    <property type="evidence" value="ECO:0007669"/>
    <property type="project" value="InterPro"/>
</dbReference>
<dbReference type="GO" id="GO:0009086">
    <property type="term" value="P:methionine biosynthetic process"/>
    <property type="evidence" value="ECO:0007669"/>
    <property type="project" value="UniProtKB-KW"/>
</dbReference>
<dbReference type="GO" id="GO:0046983">
    <property type="term" value="F:protein dimerization activity"/>
    <property type="evidence" value="ECO:0007669"/>
    <property type="project" value="InterPro"/>
</dbReference>
<evidence type="ECO:0000313" key="29">
    <source>
        <dbReference type="Proteomes" id="UP001174909"/>
    </source>
</evidence>
<comment type="pathway">
    <text evidence="3">Amino-acid biosynthesis; L-lysine biosynthesis via DAP pathway; (S)-tetrahydrodipicolinate from L-aspartate: step 2/4.</text>
</comment>
<dbReference type="GO" id="GO:0006099">
    <property type="term" value="P:tricarboxylic acid cycle"/>
    <property type="evidence" value="ECO:0007669"/>
    <property type="project" value="UniProtKB-KW"/>
</dbReference>
<feature type="compositionally biased region" description="Basic residues" evidence="25">
    <location>
        <begin position="319"/>
        <end position="331"/>
    </location>
</feature>
<evidence type="ECO:0000256" key="4">
    <source>
        <dbReference type="ARBA" id="ARBA00005097"/>
    </source>
</evidence>
<evidence type="ECO:0000256" key="5">
    <source>
        <dbReference type="ARBA" id="ARBA00007769"/>
    </source>
</evidence>
<evidence type="ECO:0000256" key="15">
    <source>
        <dbReference type="ARBA" id="ARBA00022915"/>
    </source>
</evidence>
<dbReference type="InterPro" id="IPR000534">
    <property type="entry name" value="Semialdehyde_DH_NAD-bd"/>
</dbReference>
<dbReference type="GO" id="GO:0051287">
    <property type="term" value="F:NAD binding"/>
    <property type="evidence" value="ECO:0007669"/>
    <property type="project" value="InterPro"/>
</dbReference>
<dbReference type="PROSITE" id="PS00470">
    <property type="entry name" value="IDH_IMDH"/>
    <property type="match status" value="1"/>
</dbReference>
<keyword evidence="13" id="KW-0460">Magnesium</keyword>
<dbReference type="Gene3D" id="3.40.718.10">
    <property type="entry name" value="Isopropylmalate Dehydrogenase"/>
    <property type="match status" value="1"/>
</dbReference>
<comment type="catalytic activity">
    <reaction evidence="22">
        <text>L-aspartate 4-semialdehyde + phosphate + NADP(+) = 4-phospho-L-aspartate + NADPH + H(+)</text>
        <dbReference type="Rhea" id="RHEA:24284"/>
        <dbReference type="ChEBI" id="CHEBI:15378"/>
        <dbReference type="ChEBI" id="CHEBI:43474"/>
        <dbReference type="ChEBI" id="CHEBI:57535"/>
        <dbReference type="ChEBI" id="CHEBI:57783"/>
        <dbReference type="ChEBI" id="CHEBI:58349"/>
        <dbReference type="ChEBI" id="CHEBI:537519"/>
        <dbReference type="EC" id="1.2.1.11"/>
    </reaction>
</comment>
<keyword evidence="14" id="KW-0521">NADP</keyword>
<keyword evidence="16 23" id="KW-0560">Oxidoreductase</keyword>
<comment type="function">
    <text evidence="24">Catalyzes the oxidation of 3-carboxy-2-hydroxy-4-methylpentanoate (3-isopropylmalate) to 3-carboxy-4-methyl-2-oxopentanoate. The product decarboxylates to 4-methyl-2 oxopentanoate.</text>
</comment>
<dbReference type="SUPFAM" id="SSF51735">
    <property type="entry name" value="NAD(P)-binding Rossmann-fold domains"/>
    <property type="match status" value="1"/>
</dbReference>
<evidence type="ECO:0000256" key="18">
    <source>
        <dbReference type="ARBA" id="ARBA00023154"/>
    </source>
</evidence>
<dbReference type="InterPro" id="IPR012080">
    <property type="entry name" value="Asp_semialdehyde_DH"/>
</dbReference>
<keyword evidence="8 24" id="KW-0432">Leucine biosynthesis</keyword>
<feature type="region of interest" description="Disordered" evidence="25">
    <location>
        <begin position="268"/>
        <end position="355"/>
    </location>
</feature>
<sequence>MSSNKRVLILAGDGIGPEVMGQVERVMEWLSARRSFSFDVQSGLVGGVSYEAHGTPLTDETLADAVAADAVLFGAVGGPQWDSVAREARPEMGILRLRKEMDLYANLRPALVFDPLVEASTLKDEVVRGLDLMIVRELTGGIYFGEPRGVETLPDGTRRGFDTEVYSAPEIERVSRVAFELARRRDNRVHSVEKANVMESGKFWRDEVTALHAADYTDVALEHMYADNCAMQLVRRPKQFDVIVTSNLFGDLLSDCAAMLTGSLGMLPSASPRPVRRGRKPQGALRTRARVSARHRRPESGQSVGGASQLHDDAALFVRRGRRRRPHRGGRSGRAGGGLAHRRHHAGRDDGSFDRCHGRCRPRRARRARRLSTPKGVRTMGYRVAVAGATGNVGRQLLAVLAERNFPADEIIPLASRASAGKEVSFGDDITLRCTISPNSTSPASIWACSPPGSAVSKVHAPRAAAQGCVVIDNTSQFRMDEDVPLVVPEVNGETIAGYDARNIIANPNCSTIQMVMALKPLHDHARIKRIVVSTYQSTSGAGKQAMDELFDHTRAIYMNAREEPRAFAKTIAFNVVPQIGAFDTDGSTGEEAKMVRETQRILDPEILVSATCVRVPTFIGHAEAVNVEFHDPIDEEEARELLSAAPGVEVIDRPFDGGYATPVDCVGEDATFVSRIRRDPTVANGLCLWIVSDNLRKGAALNAVQIAEDLIANHLVPA</sequence>
<dbReference type="GO" id="GO:0009088">
    <property type="term" value="P:threonine biosynthetic process"/>
    <property type="evidence" value="ECO:0007669"/>
    <property type="project" value="UniProtKB-KW"/>
</dbReference>
<evidence type="ECO:0000256" key="17">
    <source>
        <dbReference type="ARBA" id="ARBA00023027"/>
    </source>
</evidence>
<keyword evidence="29" id="KW-1185">Reference proteome</keyword>
<feature type="domain" description="Semialdehyde dehydrogenase NAD-binding" evidence="26">
    <location>
        <begin position="383"/>
        <end position="499"/>
    </location>
</feature>
<protein>
    <recommendedName>
        <fullName evidence="24">3-isopropylmalate dehydrogenase</fullName>
        <ecNumber evidence="24">1.1.1.85</ecNumber>
    </recommendedName>
</protein>
<dbReference type="GO" id="GO:0009097">
    <property type="term" value="P:isoleucine biosynthetic process"/>
    <property type="evidence" value="ECO:0007669"/>
    <property type="project" value="InterPro"/>
</dbReference>
<dbReference type="NCBIfam" id="TIGR01296">
    <property type="entry name" value="asd_B"/>
    <property type="match status" value="1"/>
</dbReference>
<dbReference type="NCBIfam" id="TIGR00169">
    <property type="entry name" value="leuB"/>
    <property type="match status" value="1"/>
</dbReference>
<dbReference type="InterPro" id="IPR024084">
    <property type="entry name" value="IsoPropMal-DH-like_dom"/>
</dbReference>
<gene>
    <name evidence="28" type="ORF">GBAR_LOCUS7934</name>
</gene>
<evidence type="ECO:0000256" key="3">
    <source>
        <dbReference type="ARBA" id="ARBA00005076"/>
    </source>
</evidence>
<dbReference type="InterPro" id="IPR019818">
    <property type="entry name" value="IsoCit/isopropylmalate_DH_CS"/>
</dbReference>
<evidence type="ECO:0000256" key="7">
    <source>
        <dbReference type="ARBA" id="ARBA00011738"/>
    </source>
</evidence>
<dbReference type="GO" id="GO:0004073">
    <property type="term" value="F:aspartate-semialdehyde dehydrogenase activity"/>
    <property type="evidence" value="ECO:0007669"/>
    <property type="project" value="UniProtKB-EC"/>
</dbReference>
<evidence type="ECO:0000256" key="2">
    <source>
        <dbReference type="ARBA" id="ARBA00005021"/>
    </source>
</evidence>
<keyword evidence="9" id="KW-0816">Tricarboxylic acid cycle</keyword>
<dbReference type="SMART" id="SM01329">
    <property type="entry name" value="Iso_dh"/>
    <property type="match status" value="1"/>
</dbReference>
<comment type="caution">
    <text evidence="28">The sequence shown here is derived from an EMBL/GenBank/DDBJ whole genome shotgun (WGS) entry which is preliminary data.</text>
</comment>
<dbReference type="SUPFAM" id="SSF53659">
    <property type="entry name" value="Isocitrate/Isopropylmalate dehydrogenase-like"/>
    <property type="match status" value="1"/>
</dbReference>
<keyword evidence="12 24" id="KW-0479">Metal-binding</keyword>
<dbReference type="GO" id="GO:0009098">
    <property type="term" value="P:L-leucine biosynthetic process"/>
    <property type="evidence" value="ECO:0007669"/>
    <property type="project" value="UniProtKB-KW"/>
</dbReference>
<dbReference type="AlphaFoldDB" id="A0AA35WG77"/>
<dbReference type="CDD" id="cd18131">
    <property type="entry name" value="ASADH_C_bac_euk_like"/>
    <property type="match status" value="1"/>
</dbReference>
<dbReference type="GO" id="GO:0050661">
    <property type="term" value="F:NADP binding"/>
    <property type="evidence" value="ECO:0007669"/>
    <property type="project" value="InterPro"/>
</dbReference>
<comment type="similarity">
    <text evidence="5 23">Belongs to the isocitrate and isopropylmalate dehydrogenases family.</text>
</comment>
<dbReference type="GO" id="GO:0009089">
    <property type="term" value="P:lysine biosynthetic process via diaminopimelate"/>
    <property type="evidence" value="ECO:0007669"/>
    <property type="project" value="InterPro"/>
</dbReference>
<dbReference type="Pfam" id="PF00180">
    <property type="entry name" value="Iso_dh"/>
    <property type="match status" value="1"/>
</dbReference>
<reference evidence="28" key="1">
    <citation type="submission" date="2023-03" db="EMBL/GenBank/DDBJ databases">
        <authorList>
            <person name="Steffen K."/>
            <person name="Cardenas P."/>
        </authorList>
    </citation>
    <scope>NUCLEOTIDE SEQUENCE</scope>
</reference>
<evidence type="ECO:0000256" key="1">
    <source>
        <dbReference type="ARBA" id="ARBA00001936"/>
    </source>
</evidence>
<dbReference type="EMBL" id="CASHTH010001179">
    <property type="protein sequence ID" value="CAI8012372.1"/>
    <property type="molecule type" value="Genomic_DNA"/>
</dbReference>
<evidence type="ECO:0000256" key="16">
    <source>
        <dbReference type="ARBA" id="ARBA00023002"/>
    </source>
</evidence>
<dbReference type="NCBIfam" id="NF011456">
    <property type="entry name" value="PRK14874.1"/>
    <property type="match status" value="1"/>
</dbReference>
<evidence type="ECO:0000256" key="22">
    <source>
        <dbReference type="ARBA" id="ARBA00047891"/>
    </source>
</evidence>
<name>A0AA35WG77_GEOBA</name>
<evidence type="ECO:0000259" key="26">
    <source>
        <dbReference type="SMART" id="SM00859"/>
    </source>
</evidence>
<dbReference type="Gene3D" id="3.40.50.720">
    <property type="entry name" value="NAD(P)-binding Rossmann-like Domain"/>
    <property type="match status" value="1"/>
</dbReference>
<evidence type="ECO:0000256" key="10">
    <source>
        <dbReference type="ARBA" id="ARBA00022605"/>
    </source>
</evidence>
<evidence type="ECO:0000256" key="21">
    <source>
        <dbReference type="ARBA" id="ARBA00023304"/>
    </source>
</evidence>
<dbReference type="FunFam" id="3.40.718.10:FF:000006">
    <property type="entry name" value="3-isopropylmalate dehydrogenase"/>
    <property type="match status" value="1"/>
</dbReference>
<comment type="cofactor">
    <cofactor evidence="1">
        <name>Mn(2+)</name>
        <dbReference type="ChEBI" id="CHEBI:29035"/>
    </cofactor>
</comment>
<keyword evidence="20" id="KW-0464">Manganese</keyword>
<dbReference type="PROSITE" id="PS01103">
    <property type="entry name" value="ASD"/>
    <property type="match status" value="1"/>
</dbReference>
<evidence type="ECO:0000256" key="14">
    <source>
        <dbReference type="ARBA" id="ARBA00022857"/>
    </source>
</evidence>
<organism evidence="28 29">
    <name type="scientific">Geodia barretti</name>
    <name type="common">Barrett's horny sponge</name>
    <dbReference type="NCBI Taxonomy" id="519541"/>
    <lineage>
        <taxon>Eukaryota</taxon>
        <taxon>Metazoa</taxon>
        <taxon>Porifera</taxon>
        <taxon>Demospongiae</taxon>
        <taxon>Heteroscleromorpha</taxon>
        <taxon>Tetractinellida</taxon>
        <taxon>Astrophorina</taxon>
        <taxon>Geodiidae</taxon>
        <taxon>Geodia</taxon>
    </lineage>
</organism>
<comment type="catalytic activity">
    <reaction evidence="24">
        <text>(2R,3S)-3-isopropylmalate + NAD(+) = 4-methyl-2-oxopentanoate + CO2 + NADH</text>
        <dbReference type="Rhea" id="RHEA:32271"/>
        <dbReference type="ChEBI" id="CHEBI:16526"/>
        <dbReference type="ChEBI" id="CHEBI:17865"/>
        <dbReference type="ChEBI" id="CHEBI:35121"/>
        <dbReference type="ChEBI" id="CHEBI:57540"/>
        <dbReference type="ChEBI" id="CHEBI:57945"/>
        <dbReference type="EC" id="1.1.1.85"/>
    </reaction>
</comment>
<keyword evidence="18" id="KW-0457">Lysine biosynthesis</keyword>
<comment type="subunit">
    <text evidence="7 24">Homodimer.</text>
</comment>
<evidence type="ECO:0000256" key="13">
    <source>
        <dbReference type="ARBA" id="ARBA00022842"/>
    </source>
</evidence>
<dbReference type="Pfam" id="PF01118">
    <property type="entry name" value="Semialdhyde_dh"/>
    <property type="match status" value="1"/>
</dbReference>
<dbReference type="CDD" id="cd02316">
    <property type="entry name" value="VcASADH2_like_N"/>
    <property type="match status" value="1"/>
</dbReference>
<dbReference type="PANTHER" id="PTHR46278">
    <property type="entry name" value="DEHYDROGENASE, PUTATIVE-RELATED"/>
    <property type="match status" value="1"/>
</dbReference>
<dbReference type="EC" id="1.1.1.85" evidence="24"/>
<feature type="domain" description="Isopropylmalate dehydrogenase-like" evidence="27">
    <location>
        <begin position="6"/>
        <end position="314"/>
    </location>
</feature>
<keyword evidence="11" id="KW-0791">Threonine biosynthesis</keyword>
<comment type="similarity">
    <text evidence="6">Belongs to the aspartate-semialdehyde dehydrogenase family.</text>
</comment>
<feature type="compositionally biased region" description="Basic residues" evidence="25">
    <location>
        <begin position="287"/>
        <end position="297"/>
    </location>
</feature>
<comment type="pathway">
    <text evidence="24">Amino-acid biosynthesis; L-leucine biosynthesis; L-leucine from 3-methyl-2-oxobutanoate: step 3/4.</text>
</comment>
<evidence type="ECO:0000256" key="8">
    <source>
        <dbReference type="ARBA" id="ARBA00022430"/>
    </source>
</evidence>
<dbReference type="PANTHER" id="PTHR46278:SF2">
    <property type="entry name" value="ASPARTATE-SEMIALDEHYDE DEHYDROGENASE"/>
    <property type="match status" value="1"/>
</dbReference>
<keyword evidence="15" id="KW-0220">Diaminopimelate biosynthesis</keyword>
<keyword evidence="21 24" id="KW-0100">Branched-chain amino acid biosynthesis</keyword>
<comment type="cofactor">
    <cofactor evidence="24">
        <name>Mg(2+)</name>
        <dbReference type="ChEBI" id="CHEBI:18420"/>
    </cofactor>
    <cofactor evidence="24">
        <name>Mn(2+)</name>
        <dbReference type="ChEBI" id="CHEBI:29035"/>
    </cofactor>
    <text evidence="24">Binds 1 Mg(2+) or Mn(2+) ion per subunit.</text>
</comment>
<dbReference type="SUPFAM" id="SSF55347">
    <property type="entry name" value="Glyceraldehyde-3-phosphate dehydrogenase-like, C-terminal domain"/>
    <property type="match status" value="1"/>
</dbReference>
<dbReference type="Pfam" id="PF02774">
    <property type="entry name" value="Semialdhyde_dhC"/>
    <property type="match status" value="1"/>
</dbReference>
<dbReference type="InterPro" id="IPR036291">
    <property type="entry name" value="NAD(P)-bd_dom_sf"/>
</dbReference>
<proteinExistence type="inferred from homology"/>
<evidence type="ECO:0000256" key="12">
    <source>
        <dbReference type="ARBA" id="ARBA00022723"/>
    </source>
</evidence>